<reference evidence="2 3" key="1">
    <citation type="journal article" date="2013" name="BMC Genomics">
        <title>Reconstruction of the lipid metabolism for the microalga Monoraphidium neglectum from its genome sequence reveals characteristics suitable for biofuel production.</title>
        <authorList>
            <person name="Bogen C."/>
            <person name="Al-Dilaimi A."/>
            <person name="Albersmeier A."/>
            <person name="Wichmann J."/>
            <person name="Grundmann M."/>
            <person name="Rupp O."/>
            <person name="Lauersen K.J."/>
            <person name="Blifernez-Klassen O."/>
            <person name="Kalinowski J."/>
            <person name="Goesmann A."/>
            <person name="Mussgnug J.H."/>
            <person name="Kruse O."/>
        </authorList>
    </citation>
    <scope>NUCLEOTIDE SEQUENCE [LARGE SCALE GENOMIC DNA]</scope>
    <source>
        <strain evidence="2 3">SAG 48.87</strain>
    </source>
</reference>
<organism evidence="2 3">
    <name type="scientific">Monoraphidium neglectum</name>
    <dbReference type="NCBI Taxonomy" id="145388"/>
    <lineage>
        <taxon>Eukaryota</taxon>
        <taxon>Viridiplantae</taxon>
        <taxon>Chlorophyta</taxon>
        <taxon>core chlorophytes</taxon>
        <taxon>Chlorophyceae</taxon>
        <taxon>CS clade</taxon>
        <taxon>Sphaeropleales</taxon>
        <taxon>Selenastraceae</taxon>
        <taxon>Monoraphidium</taxon>
    </lineage>
</organism>
<dbReference type="InterPro" id="IPR042099">
    <property type="entry name" value="ANL_N_sf"/>
</dbReference>
<evidence type="ECO:0000313" key="3">
    <source>
        <dbReference type="Proteomes" id="UP000054498"/>
    </source>
</evidence>
<dbReference type="KEGG" id="mng:MNEG_5130"/>
<dbReference type="PANTHER" id="PTHR43272">
    <property type="entry name" value="LONG-CHAIN-FATTY-ACID--COA LIGASE"/>
    <property type="match status" value="1"/>
</dbReference>
<gene>
    <name evidence="2" type="ORF">MNEG_5130</name>
</gene>
<dbReference type="Pfam" id="PF00501">
    <property type="entry name" value="AMP-binding"/>
    <property type="match status" value="1"/>
</dbReference>
<dbReference type="PANTHER" id="PTHR43272:SF3">
    <property type="entry name" value="LONG CHAIN ACYL-COA SYNTHETASE 4"/>
    <property type="match status" value="1"/>
</dbReference>
<dbReference type="STRING" id="145388.A0A0D2MQY3"/>
<name>A0A0D2MQY3_9CHLO</name>
<accession>A0A0D2MQY3</accession>
<dbReference type="EMBL" id="KK100968">
    <property type="protein sequence ID" value="KIZ02832.1"/>
    <property type="molecule type" value="Genomic_DNA"/>
</dbReference>
<dbReference type="Proteomes" id="UP000054498">
    <property type="component" value="Unassembled WGS sequence"/>
</dbReference>
<evidence type="ECO:0000313" key="2">
    <source>
        <dbReference type="EMBL" id="KIZ02832.1"/>
    </source>
</evidence>
<dbReference type="GeneID" id="25738007"/>
<dbReference type="GO" id="GO:0004467">
    <property type="term" value="F:long-chain fatty acid-CoA ligase activity"/>
    <property type="evidence" value="ECO:0007669"/>
    <property type="project" value="TreeGrafter"/>
</dbReference>
<dbReference type="Gene3D" id="3.40.50.12780">
    <property type="entry name" value="N-terminal domain of ligase-like"/>
    <property type="match status" value="1"/>
</dbReference>
<feature type="domain" description="AMP-dependent synthetase/ligase" evidence="1">
    <location>
        <begin position="1"/>
        <end position="146"/>
    </location>
</feature>
<dbReference type="RefSeq" id="XP_013901851.1">
    <property type="nucleotide sequence ID" value="XM_014046397.1"/>
</dbReference>
<dbReference type="AlphaFoldDB" id="A0A0D2MQY3"/>
<proteinExistence type="predicted"/>
<keyword evidence="3" id="KW-1185">Reference proteome</keyword>
<dbReference type="SUPFAM" id="SSF56801">
    <property type="entry name" value="Acetyl-CoA synthetase-like"/>
    <property type="match status" value="1"/>
</dbReference>
<protein>
    <recommendedName>
        <fullName evidence="1">AMP-dependent synthetase/ligase domain-containing protein</fullName>
    </recommendedName>
</protein>
<dbReference type="GO" id="GO:0005783">
    <property type="term" value="C:endoplasmic reticulum"/>
    <property type="evidence" value="ECO:0007669"/>
    <property type="project" value="TreeGrafter"/>
</dbReference>
<dbReference type="InterPro" id="IPR000873">
    <property type="entry name" value="AMP-dep_synth/lig_dom"/>
</dbReference>
<evidence type="ECO:0000259" key="1">
    <source>
        <dbReference type="Pfam" id="PF00501"/>
    </source>
</evidence>
<dbReference type="OrthoDB" id="1700726at2759"/>
<dbReference type="GO" id="GO:0016020">
    <property type="term" value="C:membrane"/>
    <property type="evidence" value="ECO:0007669"/>
    <property type="project" value="TreeGrafter"/>
</dbReference>
<sequence>MTYGEANELVAQAAAGLKSLGLAVGDRGINRMGFVCVPLYDTLGDAAVAYVVDHAEVRVVLCSPSKLREVAKTAARLAEGGAGRLQAVAYWGRPDADAVKAIEASVPKVLTWRDLLAAGAAAPCAPEAPRPDTLCTIMYTSGTTGAAAAPAASDFQALSSCPI</sequence>